<evidence type="ECO:0000313" key="3">
    <source>
        <dbReference type="EMBL" id="MDN4480757.1"/>
    </source>
</evidence>
<proteinExistence type="predicted"/>
<comment type="caution">
    <text evidence="3">The sequence shown here is derived from an EMBL/GenBank/DDBJ whole genome shotgun (WGS) entry which is preliminary data.</text>
</comment>
<dbReference type="EC" id="2.1.-.-" evidence="3"/>
<feature type="domain" description="Methyltransferase" evidence="2">
    <location>
        <begin position="55"/>
        <end position="147"/>
    </location>
</feature>
<dbReference type="CDD" id="cd02440">
    <property type="entry name" value="AdoMet_MTases"/>
    <property type="match status" value="1"/>
</dbReference>
<dbReference type="RefSeq" id="WP_301142219.1">
    <property type="nucleotide sequence ID" value="NZ_JAUHQA010000001.1"/>
</dbReference>
<gene>
    <name evidence="3" type="ORF">QQX02_07470</name>
</gene>
<reference evidence="3" key="1">
    <citation type="submission" date="2023-06" db="EMBL/GenBank/DDBJ databases">
        <title>Egi l300058.</title>
        <authorList>
            <person name="Gao L."/>
            <person name="Fang B.-Z."/>
            <person name="Li W.-J."/>
        </authorList>
    </citation>
    <scope>NUCLEOTIDE SEQUENCE</scope>
    <source>
        <strain evidence="3">EGI L300058</strain>
    </source>
</reference>
<evidence type="ECO:0000259" key="2">
    <source>
        <dbReference type="Pfam" id="PF13649"/>
    </source>
</evidence>
<evidence type="ECO:0000256" key="1">
    <source>
        <dbReference type="ARBA" id="ARBA00022679"/>
    </source>
</evidence>
<accession>A0ABT8GH62</accession>
<dbReference type="SUPFAM" id="SSF53335">
    <property type="entry name" value="S-adenosyl-L-methionine-dependent methyltransferases"/>
    <property type="match status" value="1"/>
</dbReference>
<dbReference type="Proteomes" id="UP001172708">
    <property type="component" value="Unassembled WGS sequence"/>
</dbReference>
<dbReference type="GO" id="GO:0032259">
    <property type="term" value="P:methylation"/>
    <property type="evidence" value="ECO:0007669"/>
    <property type="project" value="UniProtKB-KW"/>
</dbReference>
<evidence type="ECO:0000313" key="4">
    <source>
        <dbReference type="Proteomes" id="UP001172708"/>
    </source>
</evidence>
<keyword evidence="3" id="KW-0489">Methyltransferase</keyword>
<name>A0ABT8GH62_9MICO</name>
<dbReference type="EMBL" id="JAUHQA010000001">
    <property type="protein sequence ID" value="MDN4480757.1"/>
    <property type="molecule type" value="Genomic_DNA"/>
</dbReference>
<protein>
    <submittedName>
        <fullName evidence="3">Class I SAM-dependent methyltransferase</fullName>
        <ecNumber evidence="3">2.1.-.-</ecNumber>
    </submittedName>
</protein>
<dbReference type="PANTHER" id="PTHR43861:SF3">
    <property type="entry name" value="PUTATIVE (AFU_ORTHOLOGUE AFUA_2G14390)-RELATED"/>
    <property type="match status" value="1"/>
</dbReference>
<dbReference type="Pfam" id="PF13649">
    <property type="entry name" value="Methyltransf_25"/>
    <property type="match status" value="1"/>
</dbReference>
<dbReference type="PANTHER" id="PTHR43861">
    <property type="entry name" value="TRANS-ACONITATE 2-METHYLTRANSFERASE-RELATED"/>
    <property type="match status" value="1"/>
</dbReference>
<keyword evidence="4" id="KW-1185">Reference proteome</keyword>
<organism evidence="3 4">
    <name type="scientific">Demequina muriae</name>
    <dbReference type="NCBI Taxonomy" id="3051664"/>
    <lineage>
        <taxon>Bacteria</taxon>
        <taxon>Bacillati</taxon>
        <taxon>Actinomycetota</taxon>
        <taxon>Actinomycetes</taxon>
        <taxon>Micrococcales</taxon>
        <taxon>Demequinaceae</taxon>
        <taxon>Demequina</taxon>
    </lineage>
</organism>
<keyword evidence="1 3" id="KW-0808">Transferase</keyword>
<dbReference type="GO" id="GO:0008168">
    <property type="term" value="F:methyltransferase activity"/>
    <property type="evidence" value="ECO:0007669"/>
    <property type="project" value="UniProtKB-KW"/>
</dbReference>
<dbReference type="Gene3D" id="3.40.50.150">
    <property type="entry name" value="Vaccinia Virus protein VP39"/>
    <property type="match status" value="1"/>
</dbReference>
<dbReference type="InterPro" id="IPR029063">
    <property type="entry name" value="SAM-dependent_MTases_sf"/>
</dbReference>
<dbReference type="InterPro" id="IPR041698">
    <property type="entry name" value="Methyltransf_25"/>
</dbReference>
<sequence length="218" mass="24126">MSTQTENHSSGESTRDVERDAWDARYRSRERVWTGHPNAPLIDEVEHIVTPGTALDVGCGEGADAVWLARQGWLVTAVDLSLTAIGRAREHAETAGVGHHVTFTDEDLETLVDTRGPWNLVTSLYTHSMHGGRWLVETLAGAVAPGGMLLVIGHHPTDPHASEHPDLRDKTFAAEDVAAVLDRSLWEVSATLRERTTREPDGRERLWRDAVLVARRHD</sequence>